<name>A0ABR7QCS7_9FLAO</name>
<keyword evidence="2" id="KW-1185">Reference proteome</keyword>
<gene>
    <name evidence="1" type="ORF">H2O64_16610</name>
</gene>
<dbReference type="EMBL" id="JACGWS010000010">
    <property type="protein sequence ID" value="MBC8756298.1"/>
    <property type="molecule type" value="Genomic_DNA"/>
</dbReference>
<protein>
    <submittedName>
        <fullName evidence="1">Uncharacterized protein</fullName>
    </submittedName>
</protein>
<reference evidence="1 2" key="1">
    <citation type="submission" date="2020-07" db="EMBL/GenBank/DDBJ databases">
        <title>Description of Kordia aestuariivivens sp. nov., isolated from a tidal flat.</title>
        <authorList>
            <person name="Park S."/>
            <person name="Yoon J.-H."/>
        </authorList>
    </citation>
    <scope>NUCLEOTIDE SEQUENCE [LARGE SCALE GENOMIC DNA]</scope>
    <source>
        <strain evidence="1 2">YSTF-M3</strain>
    </source>
</reference>
<accession>A0ABR7QCS7</accession>
<sequence length="363" mass="42484">MKVLFITSNDFGELSLATFFARNQPFQSIFVVPKKRATYFDEVVDIKYVYSSITELERIIENEKPDVISLNTGYLIVNGGLATMEEFQLFYEYLKKLGCPIITTDPFVRVYDSYPECSFELDGNPLVSLKNEMTFLSEYLKELPHIYGFPCKSNLENAYLFYNDKYCLKEKKPQHDTEKKDHWLFVLGELDSTLLFVKHGELFIKELAERLKEICQNTENRVRCVFPENIANMLRVPLAPLKNLQILNFLTLEEFETLVSESDIVFYWNVFSNSILMCYYYDVPFLCFGKGHIADLSEDLFNHMSDGIYRSGKPEFIDFLSPLEPNLDTLLEKQYSKENRRRILDEYHRLPTPQSIVKALTND</sequence>
<proteinExistence type="predicted"/>
<organism evidence="1 2">
    <name type="scientific">Kordia aestuariivivens</name>
    <dbReference type="NCBI Taxonomy" id="2759037"/>
    <lineage>
        <taxon>Bacteria</taxon>
        <taxon>Pseudomonadati</taxon>
        <taxon>Bacteroidota</taxon>
        <taxon>Flavobacteriia</taxon>
        <taxon>Flavobacteriales</taxon>
        <taxon>Flavobacteriaceae</taxon>
        <taxon>Kordia</taxon>
    </lineage>
</organism>
<comment type="caution">
    <text evidence="1">The sequence shown here is derived from an EMBL/GenBank/DDBJ whole genome shotgun (WGS) entry which is preliminary data.</text>
</comment>
<evidence type="ECO:0000313" key="1">
    <source>
        <dbReference type="EMBL" id="MBC8756298.1"/>
    </source>
</evidence>
<dbReference type="Proteomes" id="UP000619238">
    <property type="component" value="Unassembled WGS sequence"/>
</dbReference>
<evidence type="ECO:0000313" key="2">
    <source>
        <dbReference type="Proteomes" id="UP000619238"/>
    </source>
</evidence>
<dbReference type="RefSeq" id="WP_187563337.1">
    <property type="nucleotide sequence ID" value="NZ_JACGWS010000010.1"/>
</dbReference>